<dbReference type="GO" id="GO:0015144">
    <property type="term" value="F:carbohydrate transmembrane transporter activity"/>
    <property type="evidence" value="ECO:0007669"/>
    <property type="project" value="InterPro"/>
</dbReference>
<keyword evidence="3 6" id="KW-0812">Transmembrane</keyword>
<organism evidence="7 8">
    <name type="scientific">Brachionus calyciflorus</name>
    <dbReference type="NCBI Taxonomy" id="104777"/>
    <lineage>
        <taxon>Eukaryota</taxon>
        <taxon>Metazoa</taxon>
        <taxon>Spiralia</taxon>
        <taxon>Gnathifera</taxon>
        <taxon>Rotifera</taxon>
        <taxon>Eurotatoria</taxon>
        <taxon>Monogononta</taxon>
        <taxon>Pseudotrocha</taxon>
        <taxon>Ploima</taxon>
        <taxon>Brachionidae</taxon>
        <taxon>Brachionus</taxon>
    </lineage>
</organism>
<evidence type="ECO:0008006" key="9">
    <source>
        <dbReference type="Google" id="ProtNLM"/>
    </source>
</evidence>
<feature type="transmembrane region" description="Helical" evidence="6">
    <location>
        <begin position="320"/>
        <end position="339"/>
    </location>
</feature>
<feature type="transmembrane region" description="Helical" evidence="6">
    <location>
        <begin position="132"/>
        <end position="151"/>
    </location>
</feature>
<dbReference type="GO" id="GO:0016020">
    <property type="term" value="C:membrane"/>
    <property type="evidence" value="ECO:0007669"/>
    <property type="project" value="UniProtKB-SubCell"/>
</dbReference>
<gene>
    <name evidence="7" type="ORF">OXX778_LOCUS19573</name>
</gene>
<evidence type="ECO:0000256" key="2">
    <source>
        <dbReference type="ARBA" id="ARBA00005731"/>
    </source>
</evidence>
<dbReference type="OrthoDB" id="426527at2759"/>
<feature type="transmembrane region" description="Helical" evidence="6">
    <location>
        <begin position="12"/>
        <end position="33"/>
    </location>
</feature>
<keyword evidence="8" id="KW-1185">Reference proteome</keyword>
<feature type="transmembrane region" description="Helical" evidence="6">
    <location>
        <begin position="99"/>
        <end position="120"/>
    </location>
</feature>
<evidence type="ECO:0000256" key="4">
    <source>
        <dbReference type="ARBA" id="ARBA00022989"/>
    </source>
</evidence>
<dbReference type="AlphaFoldDB" id="A0A814LLW8"/>
<evidence type="ECO:0000313" key="7">
    <source>
        <dbReference type="EMBL" id="CAF1067569.1"/>
    </source>
</evidence>
<feature type="transmembrane region" description="Helical" evidence="6">
    <location>
        <begin position="193"/>
        <end position="209"/>
    </location>
</feature>
<evidence type="ECO:0000256" key="5">
    <source>
        <dbReference type="ARBA" id="ARBA00023136"/>
    </source>
</evidence>
<evidence type="ECO:0000256" key="3">
    <source>
        <dbReference type="ARBA" id="ARBA00022692"/>
    </source>
</evidence>
<dbReference type="InterPro" id="IPR012435">
    <property type="entry name" value="TMEM144"/>
</dbReference>
<dbReference type="PANTHER" id="PTHR16119:SF17">
    <property type="entry name" value="TRANSMEMBRANE PROTEIN 144"/>
    <property type="match status" value="1"/>
</dbReference>
<dbReference type="InterPro" id="IPR010651">
    <property type="entry name" value="Sugar_transport"/>
</dbReference>
<keyword evidence="4 6" id="KW-1133">Transmembrane helix</keyword>
<evidence type="ECO:0000256" key="1">
    <source>
        <dbReference type="ARBA" id="ARBA00004141"/>
    </source>
</evidence>
<evidence type="ECO:0000313" key="8">
    <source>
        <dbReference type="Proteomes" id="UP000663879"/>
    </source>
</evidence>
<dbReference type="Proteomes" id="UP000663879">
    <property type="component" value="Unassembled WGS sequence"/>
</dbReference>
<comment type="subcellular location">
    <subcellularLocation>
        <location evidence="1">Membrane</location>
        <topology evidence="1">Multi-pass membrane protein</topology>
    </subcellularLocation>
</comment>
<feature type="transmembrane region" description="Helical" evidence="6">
    <location>
        <begin position="45"/>
        <end position="67"/>
    </location>
</feature>
<proteinExistence type="inferred from homology"/>
<feature type="transmembrane region" description="Helical" evidence="6">
    <location>
        <begin position="262"/>
        <end position="282"/>
    </location>
</feature>
<keyword evidence="5 6" id="KW-0472">Membrane</keyword>
<feature type="transmembrane region" description="Helical" evidence="6">
    <location>
        <begin position="229"/>
        <end position="250"/>
    </location>
</feature>
<evidence type="ECO:0000256" key="6">
    <source>
        <dbReference type="SAM" id="Phobius"/>
    </source>
</evidence>
<accession>A0A814LLW8</accession>
<dbReference type="EMBL" id="CAJNOC010006007">
    <property type="protein sequence ID" value="CAF1067569.1"/>
    <property type="molecule type" value="Genomic_DNA"/>
</dbReference>
<comment type="caution">
    <text evidence="7">The sequence shown here is derived from an EMBL/GenBank/DDBJ whole genome shotgun (WGS) entry which is preliminary data.</text>
</comment>
<dbReference type="PANTHER" id="PTHR16119">
    <property type="entry name" value="TRANSMEMBRANE PROTEIN 144"/>
    <property type="match status" value="1"/>
</dbReference>
<comment type="similarity">
    <text evidence="2">Belongs to the TMEM144 family.</text>
</comment>
<dbReference type="Pfam" id="PF07857">
    <property type="entry name" value="TMEM144"/>
    <property type="match status" value="1"/>
</dbReference>
<sequence length="341" mass="37856">MEKNSESNSTTLPTYSGFLFLVGSSFFYGSNYIPVKQYETGDGMFFQLILCIAIWTVGFIVNCIRNFPTFYPLPIFGGFIWATGNINTVIIIQTIGISLGLIFWVSIELITGWATARFGLFGVYANEPSSQIMNYIGVFLAFISGIFYLFVKTETKKNNTSKVEDSTNSMILIENKESDKSFFEKLSPLKKRMIGTGLACISGIMYGQSNTPVLLTTQKHQSNNYLDYFFSYYTGILLTSLGYFIIYCIFKKNKPVIYPDIILPGLASGWMWGVANVCYFLATNALSQAISFPISNCGPPIVGSLWGVLVYKEIKGKTNFLFLGIGFLIALTGVVLIGLSS</sequence>
<feature type="transmembrane region" description="Helical" evidence="6">
    <location>
        <begin position="288"/>
        <end position="308"/>
    </location>
</feature>
<reference evidence="7" key="1">
    <citation type="submission" date="2021-02" db="EMBL/GenBank/DDBJ databases">
        <authorList>
            <person name="Nowell W R."/>
        </authorList>
    </citation>
    <scope>NUCLEOTIDE SEQUENCE</scope>
    <source>
        <strain evidence="7">Ploen Becks lab</strain>
    </source>
</reference>
<dbReference type="SUPFAM" id="SSF103473">
    <property type="entry name" value="MFS general substrate transporter"/>
    <property type="match status" value="1"/>
</dbReference>
<name>A0A814LLW8_9BILA</name>
<protein>
    <recommendedName>
        <fullName evidence="9">Transmembrane protein 144</fullName>
    </recommendedName>
</protein>
<dbReference type="InterPro" id="IPR036259">
    <property type="entry name" value="MFS_trans_sf"/>
</dbReference>